<evidence type="ECO:0000256" key="1">
    <source>
        <dbReference type="SAM" id="MobiDB-lite"/>
    </source>
</evidence>
<dbReference type="CDD" id="cd12797">
    <property type="entry name" value="M23_peptidase"/>
    <property type="match status" value="1"/>
</dbReference>
<dbReference type="PANTHER" id="PTHR21666">
    <property type="entry name" value="PEPTIDASE-RELATED"/>
    <property type="match status" value="1"/>
</dbReference>
<dbReference type="EMBL" id="CP046172">
    <property type="protein sequence ID" value="QIS14220.1"/>
    <property type="molecule type" value="Genomic_DNA"/>
</dbReference>
<name>A0A6G9YM54_9NOCA</name>
<organism evidence="4 5">
    <name type="scientific">Nocardia arthritidis</name>
    <dbReference type="NCBI Taxonomy" id="228602"/>
    <lineage>
        <taxon>Bacteria</taxon>
        <taxon>Bacillati</taxon>
        <taxon>Actinomycetota</taxon>
        <taxon>Actinomycetes</taxon>
        <taxon>Mycobacteriales</taxon>
        <taxon>Nocardiaceae</taxon>
        <taxon>Nocardia</taxon>
    </lineage>
</organism>
<feature type="compositionally biased region" description="Basic residues" evidence="1">
    <location>
        <begin position="172"/>
        <end position="184"/>
    </location>
</feature>
<dbReference type="KEGG" id="nah:F5544_31905"/>
<feature type="transmembrane region" description="Helical" evidence="2">
    <location>
        <begin position="56"/>
        <end position="74"/>
    </location>
</feature>
<dbReference type="InterPro" id="IPR011055">
    <property type="entry name" value="Dup_hybrid_motif"/>
</dbReference>
<keyword evidence="2" id="KW-0472">Membrane</keyword>
<keyword evidence="2" id="KW-0812">Transmembrane</keyword>
<sequence>MSCAIRQPSRTISRLHPQYWPPSRPIYLFSGSHWFASAMEAGASTVMITEWPVRRLLIAATSGLVVVVIAEVLIGRELRSRWTCAQSVPESDQGRPGRAAVDPWHVGTDGHEPVDTGLSASALVGSEINYNLWITFDAPFGSGADGTRLDDSSDSWAGLKTAEPGAAAASRATRKDRRPGKHRLPPPPGALKGRTAVVAVAAGAAVAAGQTGIATSAYHSRAVDRQGGPADAIAAQTPIATDTSLSDATSPQVLNVGAATDLTQFDGILRNGEQFAADLAAASSAKLPPLWAKFAEGTLTSGFGQRWGAMHPGVDVAGAFGSPIRAVADGVVLEAGPANGFGLWVRVGHDDGTVTVYGHVDAITVEAGQRVTAGDQIATMGNRGFSTGTHVHFEVWKYGSDKIDPIPWLASRGIDLGPERD</sequence>
<feature type="region of interest" description="Disordered" evidence="1">
    <location>
        <begin position="147"/>
        <end position="192"/>
    </location>
</feature>
<dbReference type="Gene3D" id="2.70.70.10">
    <property type="entry name" value="Glucose Permease (Domain IIA)"/>
    <property type="match status" value="1"/>
</dbReference>
<evidence type="ECO:0000313" key="4">
    <source>
        <dbReference type="EMBL" id="QIS14220.1"/>
    </source>
</evidence>
<evidence type="ECO:0000259" key="3">
    <source>
        <dbReference type="Pfam" id="PF01551"/>
    </source>
</evidence>
<dbReference type="AlphaFoldDB" id="A0A6G9YM54"/>
<dbReference type="Proteomes" id="UP000503540">
    <property type="component" value="Chromosome"/>
</dbReference>
<keyword evidence="2" id="KW-1133">Transmembrane helix</keyword>
<dbReference type="InterPro" id="IPR016047">
    <property type="entry name" value="M23ase_b-sheet_dom"/>
</dbReference>
<dbReference type="SUPFAM" id="SSF51261">
    <property type="entry name" value="Duplicated hybrid motif"/>
    <property type="match status" value="1"/>
</dbReference>
<dbReference type="PANTHER" id="PTHR21666:SF270">
    <property type="entry name" value="MUREIN HYDROLASE ACTIVATOR ENVC"/>
    <property type="match status" value="1"/>
</dbReference>
<gene>
    <name evidence="4" type="ORF">F5544_31905</name>
</gene>
<evidence type="ECO:0000313" key="5">
    <source>
        <dbReference type="Proteomes" id="UP000503540"/>
    </source>
</evidence>
<accession>A0A6G9YM54</accession>
<keyword evidence="5" id="KW-1185">Reference proteome</keyword>
<dbReference type="Pfam" id="PF01551">
    <property type="entry name" value="Peptidase_M23"/>
    <property type="match status" value="1"/>
</dbReference>
<dbReference type="InterPro" id="IPR050570">
    <property type="entry name" value="Cell_wall_metabolism_enzyme"/>
</dbReference>
<feature type="domain" description="M23ase beta-sheet core" evidence="3">
    <location>
        <begin position="310"/>
        <end position="405"/>
    </location>
</feature>
<dbReference type="GO" id="GO:0004222">
    <property type="term" value="F:metalloendopeptidase activity"/>
    <property type="evidence" value="ECO:0007669"/>
    <property type="project" value="TreeGrafter"/>
</dbReference>
<protein>
    <submittedName>
        <fullName evidence="4">Peptidoglycan DD-metalloendopeptidase family protein</fullName>
    </submittedName>
</protein>
<evidence type="ECO:0000256" key="2">
    <source>
        <dbReference type="SAM" id="Phobius"/>
    </source>
</evidence>
<reference evidence="4 5" key="1">
    <citation type="journal article" date="2019" name="ACS Chem. Biol.">
        <title>Identification and Mobilization of a Cryptic Antibiotic Biosynthesis Gene Locus from a Human-Pathogenic Nocardia Isolate.</title>
        <authorList>
            <person name="Herisse M."/>
            <person name="Ishida K."/>
            <person name="Porter J.L."/>
            <person name="Howden B."/>
            <person name="Hertweck C."/>
            <person name="Stinear T.P."/>
            <person name="Pidot S.J."/>
        </authorList>
    </citation>
    <scope>NUCLEOTIDE SEQUENCE [LARGE SCALE GENOMIC DNA]</scope>
    <source>
        <strain evidence="4 5">AUSMDU00012717</strain>
    </source>
</reference>
<proteinExistence type="predicted"/>